<sequence length="653" mass="72485">MEGNDFHSKSQGGEEIEPLVSRVPAFSIDGETGNRNSNSQLDLGKLDISSEHNDLQTMVGFKSQQMAKHKECDTELPQCTVEESDGKRGFVSQQMAIPEECNSGLPQCMNKENDEKERFVSQQMAKPEECDAKLPQHTREENDKESGFIGQQMANPEKCDMELPKHTSEKYDEKSGFIGQQRAKLEECDIELPQQTREENNDKKELNVSHQKRGKYFYYDSPLSEETGAWIPVSVPPMSESEHEEWNRGFCSNGGYFPEGDLGWSQYNGEDKELTMWDVVAEMVLVARGKVSALASSDIHKISWISSHLIEQAWKEMAQTLTEAEFGDTREILEAEPPKWLPDSAASACMLCSVRFHPIMCTRHHCRFCGGVFCSECTKGRSLLPAKFRVGDPQRVCDVCCVRLESVQPYLMDQVSRAAQLPTHDLTDLSTLRSWVNFPWGQSMEYEIYKATNTIRDYNKVGSLRPEKSIPDAILRQAKGLAILTVVKVGMMVTYNVGTGLVIARREDGSWSPPSAISSFGVRWGAQAGGELTDFIIVLRTIDAVKTFSGDVHLSVGAGLSAAVGIVGRTVEADLRAGDGGYAACYTYSCSKGAFVGCSLGGSIITTRKRENSRFYGSQFINASDILLRSLPRPPAAAILYHALADLYQKFVG</sequence>
<proteinExistence type="predicted"/>
<keyword evidence="3" id="KW-0862">Zinc</keyword>
<organism evidence="7">
    <name type="scientific">Davidia involucrata</name>
    <name type="common">Dove tree</name>
    <dbReference type="NCBI Taxonomy" id="16924"/>
    <lineage>
        <taxon>Eukaryota</taxon>
        <taxon>Viridiplantae</taxon>
        <taxon>Streptophyta</taxon>
        <taxon>Embryophyta</taxon>
        <taxon>Tracheophyta</taxon>
        <taxon>Spermatophyta</taxon>
        <taxon>Magnoliopsida</taxon>
        <taxon>eudicotyledons</taxon>
        <taxon>Gunneridae</taxon>
        <taxon>Pentapetalae</taxon>
        <taxon>asterids</taxon>
        <taxon>Cornales</taxon>
        <taxon>Nyssaceae</taxon>
        <taxon>Davidia</taxon>
    </lineage>
</organism>
<dbReference type="GO" id="GO:0008270">
    <property type="term" value="F:zinc ion binding"/>
    <property type="evidence" value="ECO:0007669"/>
    <property type="project" value="UniProtKB-KW"/>
</dbReference>
<name>A0A5B7BGG9_DAVIN</name>
<gene>
    <name evidence="7" type="ORF">Din_036252</name>
</gene>
<dbReference type="Pfam" id="PF04366">
    <property type="entry name" value="Ysc84"/>
    <property type="match status" value="1"/>
</dbReference>
<dbReference type="EMBL" id="GHES01036252">
    <property type="protein sequence ID" value="MPA66811.1"/>
    <property type="molecule type" value="Transcribed_RNA"/>
</dbReference>
<dbReference type="CDD" id="cd11526">
    <property type="entry name" value="SYLF_FYVE"/>
    <property type="match status" value="1"/>
</dbReference>
<reference evidence="7" key="1">
    <citation type="submission" date="2019-08" db="EMBL/GenBank/DDBJ databases">
        <title>Reference gene set and small RNA set construction with multiple tissues from Davidia involucrata Baill.</title>
        <authorList>
            <person name="Yang H."/>
            <person name="Zhou C."/>
            <person name="Li G."/>
            <person name="Wang J."/>
            <person name="Gao P."/>
            <person name="Wang M."/>
            <person name="Wang R."/>
            <person name="Zhao Y."/>
        </authorList>
    </citation>
    <scope>NUCLEOTIDE SEQUENCE</scope>
    <source>
        <tissue evidence="7">Mixed with DoveR01_LX</tissue>
    </source>
</reference>
<accession>A0A5B7BGG9</accession>
<dbReference type="InterPro" id="IPR051702">
    <property type="entry name" value="SH3_domain_YSC84-like"/>
</dbReference>
<evidence type="ECO:0000256" key="5">
    <source>
        <dbReference type="SAM" id="MobiDB-lite"/>
    </source>
</evidence>
<evidence type="ECO:0000256" key="2">
    <source>
        <dbReference type="ARBA" id="ARBA00022771"/>
    </source>
</evidence>
<keyword evidence="2 4" id="KW-0863">Zinc-finger</keyword>
<dbReference type="InterPro" id="IPR013083">
    <property type="entry name" value="Znf_RING/FYVE/PHD"/>
</dbReference>
<evidence type="ECO:0000313" key="7">
    <source>
        <dbReference type="EMBL" id="MPA66811.1"/>
    </source>
</evidence>
<dbReference type="SUPFAM" id="SSF57903">
    <property type="entry name" value="FYVE/PHD zinc finger"/>
    <property type="match status" value="1"/>
</dbReference>
<dbReference type="Pfam" id="PF01363">
    <property type="entry name" value="FYVE"/>
    <property type="match status" value="1"/>
</dbReference>
<dbReference type="InterPro" id="IPR007461">
    <property type="entry name" value="Ysc84_actin-binding"/>
</dbReference>
<dbReference type="Gene3D" id="3.30.40.10">
    <property type="entry name" value="Zinc/RING finger domain, C3HC4 (zinc finger)"/>
    <property type="match status" value="1"/>
</dbReference>
<keyword evidence="1" id="KW-0479">Metal-binding</keyword>
<feature type="region of interest" description="Disordered" evidence="5">
    <location>
        <begin position="1"/>
        <end position="41"/>
    </location>
</feature>
<dbReference type="AlphaFoldDB" id="A0A5B7BGG9"/>
<evidence type="ECO:0000256" key="1">
    <source>
        <dbReference type="ARBA" id="ARBA00022723"/>
    </source>
</evidence>
<dbReference type="GO" id="GO:0035091">
    <property type="term" value="F:phosphatidylinositol binding"/>
    <property type="evidence" value="ECO:0007669"/>
    <property type="project" value="TreeGrafter"/>
</dbReference>
<dbReference type="InterPro" id="IPR000306">
    <property type="entry name" value="Znf_FYVE"/>
</dbReference>
<dbReference type="FunFam" id="3.30.40.10:FF:000151">
    <property type="entry name" value="Zinc finger family protein"/>
    <property type="match status" value="1"/>
</dbReference>
<dbReference type="InterPro" id="IPR011011">
    <property type="entry name" value="Znf_FYVE_PHD"/>
</dbReference>
<evidence type="ECO:0000256" key="4">
    <source>
        <dbReference type="PROSITE-ProRule" id="PRU00091"/>
    </source>
</evidence>
<feature type="domain" description="FYVE-type" evidence="6">
    <location>
        <begin position="343"/>
        <end position="405"/>
    </location>
</feature>
<dbReference type="PROSITE" id="PS50178">
    <property type="entry name" value="ZF_FYVE"/>
    <property type="match status" value="1"/>
</dbReference>
<evidence type="ECO:0000256" key="3">
    <source>
        <dbReference type="ARBA" id="ARBA00022833"/>
    </source>
</evidence>
<evidence type="ECO:0000259" key="6">
    <source>
        <dbReference type="PROSITE" id="PS50178"/>
    </source>
</evidence>
<protein>
    <recommendedName>
        <fullName evidence="6">FYVE-type domain-containing protein</fullName>
    </recommendedName>
</protein>
<dbReference type="PANTHER" id="PTHR15629:SF43">
    <property type="entry name" value="RING_FYVE_PHD-TYPE ZINC FINGER FAMILY PROTEIN"/>
    <property type="match status" value="1"/>
</dbReference>
<dbReference type="InterPro" id="IPR017455">
    <property type="entry name" value="Znf_FYVE-rel"/>
</dbReference>
<dbReference type="PANTHER" id="PTHR15629">
    <property type="entry name" value="SH3YL1 PROTEIN"/>
    <property type="match status" value="1"/>
</dbReference>
<dbReference type="SMART" id="SM00064">
    <property type="entry name" value="FYVE"/>
    <property type="match status" value="1"/>
</dbReference>